<name>A0ABM5BZX5_VICPA</name>
<sequence length="166" mass="18840">MYFLSVRKQHAGGARRGRRRHFKGAETQTACGGGCAEPAEAFKTQDGYLVVGAGNNQQFATVCKILNLPELIDDSMYRTNHLRVQNRNELIKILSTRLLRICCIQLKTRHLLWKKMTTEQTTGRTTQPHAACGKHLTWAAKPLAGIQARQKKHLLEKPQLIRMELH</sequence>
<evidence type="ECO:0000256" key="2">
    <source>
        <dbReference type="ARBA" id="ARBA00022679"/>
    </source>
</evidence>
<proteinExistence type="inferred from homology"/>
<dbReference type="InterPro" id="IPR003673">
    <property type="entry name" value="CoA-Trfase_fam_III"/>
</dbReference>
<dbReference type="Gene3D" id="3.30.1540.10">
    <property type="entry name" value="formyl-coa transferase, domain 3"/>
    <property type="match status" value="1"/>
</dbReference>
<evidence type="ECO:0000313" key="4">
    <source>
        <dbReference type="RefSeq" id="XP_072801959.1"/>
    </source>
</evidence>
<accession>A0ABM5BZX5</accession>
<dbReference type="InterPro" id="IPR023606">
    <property type="entry name" value="CoA-Trfase_III_dom_1_sf"/>
</dbReference>
<evidence type="ECO:0000313" key="3">
    <source>
        <dbReference type="Proteomes" id="UP001652581"/>
    </source>
</evidence>
<gene>
    <name evidence="4" type="primary">LOC140687922</name>
</gene>
<comment type="similarity">
    <text evidence="1">Belongs to the CoA-transferase III family.</text>
</comment>
<keyword evidence="2" id="KW-0808">Transferase</keyword>
<organism evidence="3 4">
    <name type="scientific">Vicugna pacos</name>
    <name type="common">Alpaca</name>
    <name type="synonym">Lama pacos</name>
    <dbReference type="NCBI Taxonomy" id="30538"/>
    <lineage>
        <taxon>Eukaryota</taxon>
        <taxon>Metazoa</taxon>
        <taxon>Chordata</taxon>
        <taxon>Craniata</taxon>
        <taxon>Vertebrata</taxon>
        <taxon>Euteleostomi</taxon>
        <taxon>Mammalia</taxon>
        <taxon>Eutheria</taxon>
        <taxon>Laurasiatheria</taxon>
        <taxon>Artiodactyla</taxon>
        <taxon>Tylopoda</taxon>
        <taxon>Camelidae</taxon>
        <taxon>Vicugna</taxon>
    </lineage>
</organism>
<dbReference type="SUPFAM" id="SSF89796">
    <property type="entry name" value="CoA-transferase family III (CaiB/BaiF)"/>
    <property type="match status" value="1"/>
</dbReference>
<dbReference type="InterPro" id="IPR050483">
    <property type="entry name" value="CoA-transferase_III_domain"/>
</dbReference>
<dbReference type="PANTHER" id="PTHR48207:SF3">
    <property type="entry name" value="SUCCINATE--HYDROXYMETHYLGLUTARATE COA-TRANSFERASE"/>
    <property type="match status" value="1"/>
</dbReference>
<dbReference type="GeneID" id="140687922"/>
<dbReference type="RefSeq" id="XP_072801959.1">
    <property type="nucleotide sequence ID" value="XM_072945858.1"/>
</dbReference>
<protein>
    <submittedName>
        <fullName evidence="4">Uncharacterized protein isoform X1</fullName>
    </submittedName>
</protein>
<dbReference type="Pfam" id="PF02515">
    <property type="entry name" value="CoA_transf_3"/>
    <property type="match status" value="1"/>
</dbReference>
<dbReference type="Proteomes" id="UP001652581">
    <property type="component" value="Chromosome 21"/>
</dbReference>
<dbReference type="PANTHER" id="PTHR48207">
    <property type="entry name" value="SUCCINATE--HYDROXYMETHYLGLUTARATE COA-TRANSFERASE"/>
    <property type="match status" value="1"/>
</dbReference>
<dbReference type="InterPro" id="IPR044855">
    <property type="entry name" value="CoA-Trfase_III_dom3_sf"/>
</dbReference>
<evidence type="ECO:0000256" key="1">
    <source>
        <dbReference type="ARBA" id="ARBA00008383"/>
    </source>
</evidence>
<reference evidence="4" key="1">
    <citation type="submission" date="2025-08" db="UniProtKB">
        <authorList>
            <consortium name="RefSeq"/>
        </authorList>
    </citation>
    <scope>IDENTIFICATION</scope>
</reference>
<keyword evidence="3" id="KW-1185">Reference proteome</keyword>